<evidence type="ECO:0000256" key="4">
    <source>
        <dbReference type="SAM" id="Phobius"/>
    </source>
</evidence>
<evidence type="ECO:0000256" key="2">
    <source>
        <dbReference type="ARBA" id="ARBA00022777"/>
    </source>
</evidence>
<feature type="transmembrane region" description="Helical" evidence="4">
    <location>
        <begin position="116"/>
        <end position="135"/>
    </location>
</feature>
<organism evidence="6 7">
    <name type="scientific">Streptomyces peucetius</name>
    <dbReference type="NCBI Taxonomy" id="1950"/>
    <lineage>
        <taxon>Bacteria</taxon>
        <taxon>Bacillati</taxon>
        <taxon>Actinomycetota</taxon>
        <taxon>Actinomycetes</taxon>
        <taxon>Kitasatosporales</taxon>
        <taxon>Streptomycetaceae</taxon>
        <taxon>Streptomyces</taxon>
    </lineage>
</organism>
<feature type="domain" description="Histidine kinase/HSP90-like ATPase" evidence="5">
    <location>
        <begin position="293"/>
        <end position="381"/>
    </location>
</feature>
<keyword evidence="7" id="KW-1185">Reference proteome</keyword>
<keyword evidence="2" id="KW-0418">Kinase</keyword>
<keyword evidence="4" id="KW-0472">Membrane</keyword>
<evidence type="ECO:0000259" key="5">
    <source>
        <dbReference type="Pfam" id="PF02518"/>
    </source>
</evidence>
<protein>
    <recommendedName>
        <fullName evidence="5">Histidine kinase/HSP90-like ATPase domain-containing protein</fullName>
    </recommendedName>
</protein>
<dbReference type="Proteomes" id="UP001163878">
    <property type="component" value="Chromosome"/>
</dbReference>
<evidence type="ECO:0000256" key="3">
    <source>
        <dbReference type="ARBA" id="ARBA00023012"/>
    </source>
</evidence>
<keyword evidence="4" id="KW-1133">Transmembrane helix</keyword>
<evidence type="ECO:0000313" key="6">
    <source>
        <dbReference type="EMBL" id="UYQ60633.1"/>
    </source>
</evidence>
<dbReference type="PANTHER" id="PTHR24421">
    <property type="entry name" value="NITRATE/NITRITE SENSOR PROTEIN NARX-RELATED"/>
    <property type="match status" value="1"/>
</dbReference>
<accession>A0ABY6I0X7</accession>
<dbReference type="PANTHER" id="PTHR24421:SF61">
    <property type="entry name" value="OXYGEN SENSOR HISTIDINE KINASE NREB"/>
    <property type="match status" value="1"/>
</dbReference>
<feature type="transmembrane region" description="Helical" evidence="4">
    <location>
        <begin position="76"/>
        <end position="96"/>
    </location>
</feature>
<dbReference type="Pfam" id="PF02518">
    <property type="entry name" value="HATPase_c"/>
    <property type="match status" value="1"/>
</dbReference>
<keyword evidence="3" id="KW-0902">Two-component regulatory system</keyword>
<gene>
    <name evidence="6" type="ORF">OGH68_03540</name>
</gene>
<dbReference type="InterPro" id="IPR003594">
    <property type="entry name" value="HATPase_dom"/>
</dbReference>
<name>A0ABY6I0X7_STRPE</name>
<dbReference type="EMBL" id="CP107567">
    <property type="protein sequence ID" value="UYQ60633.1"/>
    <property type="molecule type" value="Genomic_DNA"/>
</dbReference>
<dbReference type="InterPro" id="IPR050482">
    <property type="entry name" value="Sensor_HK_TwoCompSys"/>
</dbReference>
<keyword evidence="1" id="KW-0808">Transferase</keyword>
<feature type="transmembrane region" description="Helical" evidence="4">
    <location>
        <begin position="18"/>
        <end position="40"/>
    </location>
</feature>
<proteinExistence type="predicted"/>
<dbReference type="SUPFAM" id="SSF55874">
    <property type="entry name" value="ATPase domain of HSP90 chaperone/DNA topoisomerase II/histidine kinase"/>
    <property type="match status" value="1"/>
</dbReference>
<sequence>MEGHQVRIGSGLQRAQSFLVLATLLYRTSHLVVGLTGVVRSAHGRPASWLLMSAAVGCSVLAFAPARSGGWFRRPAVVADVLVVGCALPFASYFWAGAQDTPAIGWAMLLGGSSSALAAVGLGRWPAAGAITLIAGTHVIGYRMTGAGAAVVVGHTNSVLSSAAIAWVLWWYVRRQGNLLDAATEQAMASEAERVRYAERMAHHRVLHDTVLATLTTIARGGVDANSERVRARCSREAAYLRRLIQRSDDEEGPVPGLGAALEGAVRAAEDLELKVTAQYHELPVLPREVVAALADAVGEALNNVQRHAGTGHAFLTAAGHGDGVAVRIVDQGAGFAPGDGDTAGHLGLAQSVHARMREAGGRAEVDSAPGEGTVVELRWPR</sequence>
<dbReference type="Gene3D" id="3.30.565.10">
    <property type="entry name" value="Histidine kinase-like ATPase, C-terminal domain"/>
    <property type="match status" value="1"/>
</dbReference>
<feature type="transmembrane region" description="Helical" evidence="4">
    <location>
        <begin position="46"/>
        <end position="64"/>
    </location>
</feature>
<evidence type="ECO:0000256" key="1">
    <source>
        <dbReference type="ARBA" id="ARBA00022679"/>
    </source>
</evidence>
<evidence type="ECO:0000313" key="7">
    <source>
        <dbReference type="Proteomes" id="UP001163878"/>
    </source>
</evidence>
<dbReference type="InterPro" id="IPR036890">
    <property type="entry name" value="HATPase_C_sf"/>
</dbReference>
<dbReference type="CDD" id="cd16917">
    <property type="entry name" value="HATPase_UhpB-NarQ-NarX-like"/>
    <property type="match status" value="1"/>
</dbReference>
<dbReference type="RefSeq" id="WP_264241839.1">
    <property type="nucleotide sequence ID" value="NZ_CP107567.1"/>
</dbReference>
<feature type="transmembrane region" description="Helical" evidence="4">
    <location>
        <begin position="147"/>
        <end position="173"/>
    </location>
</feature>
<reference evidence="6" key="1">
    <citation type="submission" date="2022-10" db="EMBL/GenBank/DDBJ databases">
        <title>Cytochrome P450 Catalyzes Benzene Ring Formation in the Biosynthesis of Trialkyl-Substituted Aromatic Polyketides.</title>
        <authorList>
            <person name="Zhao E."/>
            <person name="Ge H."/>
        </authorList>
    </citation>
    <scope>NUCLEOTIDE SEQUENCE</scope>
    <source>
        <strain evidence="6">NA0869</strain>
    </source>
</reference>
<keyword evidence="4" id="KW-0812">Transmembrane</keyword>